<evidence type="ECO:0000313" key="3">
    <source>
        <dbReference type="Proteomes" id="UP000287756"/>
    </source>
</evidence>
<dbReference type="EMBL" id="CP026118">
    <property type="protein sequence ID" value="QAS52566.1"/>
    <property type="molecule type" value="Genomic_DNA"/>
</dbReference>
<feature type="transmembrane region" description="Helical" evidence="1">
    <location>
        <begin position="48"/>
        <end position="68"/>
    </location>
</feature>
<name>A0A410MD18_9BACI</name>
<reference evidence="2 3" key="1">
    <citation type="submission" date="2018-01" db="EMBL/GenBank/DDBJ databases">
        <title>The whole genome sequencing and assembly of Halobacillus litoralis ERB031 strain.</title>
        <authorList>
            <person name="Lee S.-J."/>
            <person name="Park M.-K."/>
            <person name="Kim J.-Y."/>
            <person name="Lee Y.-J."/>
            <person name="Yi H."/>
            <person name="Bahn Y.-S."/>
            <person name="Kim J.F."/>
            <person name="Lee D.-W."/>
        </authorList>
    </citation>
    <scope>NUCLEOTIDE SEQUENCE [LARGE SCALE GENOMIC DNA]</scope>
    <source>
        <strain evidence="2 3">ERB 031</strain>
    </source>
</reference>
<sequence length="110" mass="12989">MKSFPLFLSLIFMIASWAMGSYFLSVIYTPTIIVPLFNEFIWMRDYQGMLGLTTFLSLLTVPLITYMFKQRNRITKRRMWYSIVFTTHIFWLGTIAIQLKTVAFNLGICH</sequence>
<evidence type="ECO:0000256" key="1">
    <source>
        <dbReference type="SAM" id="Phobius"/>
    </source>
</evidence>
<dbReference type="KEGG" id="hli:HLI_10220"/>
<gene>
    <name evidence="2" type="ORF">HLI_10220</name>
</gene>
<protein>
    <submittedName>
        <fullName evidence="2">Uncharacterized protein</fullName>
    </submittedName>
</protein>
<keyword evidence="1" id="KW-0472">Membrane</keyword>
<dbReference type="Proteomes" id="UP000287756">
    <property type="component" value="Chromosome"/>
</dbReference>
<accession>A0A410MD18</accession>
<feature type="transmembrane region" description="Helical" evidence="1">
    <location>
        <begin position="80"/>
        <end position="99"/>
    </location>
</feature>
<evidence type="ECO:0000313" key="2">
    <source>
        <dbReference type="EMBL" id="QAS52566.1"/>
    </source>
</evidence>
<keyword evidence="1" id="KW-0812">Transmembrane</keyword>
<proteinExistence type="predicted"/>
<dbReference type="AlphaFoldDB" id="A0A410MD18"/>
<keyword evidence="1" id="KW-1133">Transmembrane helix</keyword>
<feature type="transmembrane region" description="Helical" evidence="1">
    <location>
        <begin position="7"/>
        <end position="28"/>
    </location>
</feature>
<organism evidence="2 3">
    <name type="scientific">Halobacillus litoralis</name>
    <dbReference type="NCBI Taxonomy" id="45668"/>
    <lineage>
        <taxon>Bacteria</taxon>
        <taxon>Bacillati</taxon>
        <taxon>Bacillota</taxon>
        <taxon>Bacilli</taxon>
        <taxon>Bacillales</taxon>
        <taxon>Bacillaceae</taxon>
        <taxon>Halobacillus</taxon>
    </lineage>
</organism>
<dbReference type="OrthoDB" id="2721341at2"/>
<dbReference type="RefSeq" id="WP_128524854.1">
    <property type="nucleotide sequence ID" value="NZ_CANLVY010000009.1"/>
</dbReference>